<dbReference type="AlphaFoldDB" id="C8NAY5"/>
<dbReference type="Proteomes" id="UP000004870">
    <property type="component" value="Unassembled WGS sequence"/>
</dbReference>
<sequence length="51" mass="6187">MVIFDCFWLFECIVFSTYNPVKYLSTIFVYVFDFLGEYSSQNLLNLTHVYR</sequence>
<dbReference type="EMBL" id="ACKY01000097">
    <property type="protein sequence ID" value="EEV88222.1"/>
    <property type="molecule type" value="Genomic_DNA"/>
</dbReference>
<name>C8NAY5_CARH6</name>
<reference evidence="1 2" key="1">
    <citation type="submission" date="2009-08" db="EMBL/GenBank/DDBJ databases">
        <authorList>
            <person name="Qin X."/>
            <person name="Bachman B."/>
            <person name="Battles P."/>
            <person name="Bell A."/>
            <person name="Bess C."/>
            <person name="Bickham C."/>
            <person name="Chaboub L."/>
            <person name="Chen D."/>
            <person name="Coyle M."/>
            <person name="Deiros D.R."/>
            <person name="Dinh H."/>
            <person name="Forbes L."/>
            <person name="Fowler G."/>
            <person name="Francisco L."/>
            <person name="Fu Q."/>
            <person name="Gubbala S."/>
            <person name="Hale W."/>
            <person name="Han Y."/>
            <person name="Hemphill L."/>
            <person name="Highlander S.K."/>
            <person name="Hirani K."/>
            <person name="Hogues M."/>
            <person name="Jackson L."/>
            <person name="Jakkamsetti A."/>
            <person name="Javaid M."/>
            <person name="Jiang H."/>
            <person name="Korchina V."/>
            <person name="Kovar C."/>
            <person name="Lara F."/>
            <person name="Lee S."/>
            <person name="Mata R."/>
            <person name="Mathew T."/>
            <person name="Moen C."/>
            <person name="Morales K."/>
            <person name="Munidasa M."/>
            <person name="Nazareth L."/>
            <person name="Ngo R."/>
            <person name="Nguyen L."/>
            <person name="Okwuonu G."/>
            <person name="Ongeri F."/>
            <person name="Patil S."/>
            <person name="Petrosino J."/>
            <person name="Pham C."/>
            <person name="Pham P."/>
            <person name="Pu L.-L."/>
            <person name="Puazo M."/>
            <person name="Raj R."/>
            <person name="Reid J."/>
            <person name="Rouhana J."/>
            <person name="Saada N."/>
            <person name="Shang Y."/>
            <person name="Simmons D."/>
            <person name="Thornton R."/>
            <person name="Warren J."/>
            <person name="Weissenberger G."/>
            <person name="Zhang J."/>
            <person name="Zhang L."/>
            <person name="Zhou C."/>
            <person name="Zhu D."/>
            <person name="Muzny D."/>
            <person name="Worley K."/>
            <person name="Gibbs R."/>
        </authorList>
    </citation>
    <scope>NUCLEOTIDE SEQUENCE [LARGE SCALE GENOMIC DNA]</scope>
    <source>
        <strain evidence="2">ATCC 15826 / DSM 8339 / NCTC 10426 / 6573</strain>
    </source>
</reference>
<keyword evidence="2" id="KW-1185">Reference proteome</keyword>
<evidence type="ECO:0000313" key="2">
    <source>
        <dbReference type="Proteomes" id="UP000004870"/>
    </source>
</evidence>
<comment type="caution">
    <text evidence="1">The sequence shown here is derived from an EMBL/GenBank/DDBJ whole genome shotgun (WGS) entry which is preliminary data.</text>
</comment>
<evidence type="ECO:0000313" key="1">
    <source>
        <dbReference type="EMBL" id="EEV88222.1"/>
    </source>
</evidence>
<dbReference type="HOGENOM" id="CLU_3096934_0_0_6"/>
<organism evidence="1 2">
    <name type="scientific">Cardiobacterium hominis (strain ATCC 15826 / DSM 8339 / NCTC 10426 / 6573)</name>
    <dbReference type="NCBI Taxonomy" id="638300"/>
    <lineage>
        <taxon>Bacteria</taxon>
        <taxon>Pseudomonadati</taxon>
        <taxon>Pseudomonadota</taxon>
        <taxon>Gammaproteobacteria</taxon>
        <taxon>Cardiobacteriales</taxon>
        <taxon>Cardiobacteriaceae</taxon>
        <taxon>Cardiobacterium</taxon>
    </lineage>
</organism>
<protein>
    <submittedName>
        <fullName evidence="1">Uncharacterized protein</fullName>
    </submittedName>
</protein>
<proteinExistence type="predicted"/>
<accession>C8NAY5</accession>
<gene>
    <name evidence="1" type="ORF">HMPREF0198_1663</name>
</gene>